<dbReference type="Pfam" id="PF00534">
    <property type="entry name" value="Glycos_transf_1"/>
    <property type="match status" value="1"/>
</dbReference>
<dbReference type="Gene3D" id="3.40.50.2000">
    <property type="entry name" value="Glycogen Phosphorylase B"/>
    <property type="match status" value="2"/>
</dbReference>
<dbReference type="CDD" id="cd03801">
    <property type="entry name" value="GT4_PimA-like"/>
    <property type="match status" value="1"/>
</dbReference>
<dbReference type="InterPro" id="IPR001296">
    <property type="entry name" value="Glyco_trans_1"/>
</dbReference>
<keyword evidence="3" id="KW-1185">Reference proteome</keyword>
<dbReference type="SUPFAM" id="SSF53756">
    <property type="entry name" value="UDP-Glycosyltransferase/glycogen phosphorylase"/>
    <property type="match status" value="1"/>
</dbReference>
<evidence type="ECO:0000313" key="3">
    <source>
        <dbReference type="Proteomes" id="UP000319374"/>
    </source>
</evidence>
<dbReference type="RefSeq" id="WP_141427725.1">
    <property type="nucleotide sequence ID" value="NZ_AP019736.1"/>
</dbReference>
<proteinExistence type="predicted"/>
<feature type="domain" description="Glycosyl transferase family 1" evidence="1">
    <location>
        <begin position="156"/>
        <end position="306"/>
    </location>
</feature>
<dbReference type="OrthoDB" id="7560678at2"/>
<accession>A0A4Y1WYK8</accession>
<evidence type="ECO:0000313" key="2">
    <source>
        <dbReference type="EMBL" id="BBL05855.1"/>
    </source>
</evidence>
<organism evidence="2 3">
    <name type="scientific">Alistipes dispar</name>
    <dbReference type="NCBI Taxonomy" id="2585119"/>
    <lineage>
        <taxon>Bacteria</taxon>
        <taxon>Pseudomonadati</taxon>
        <taxon>Bacteroidota</taxon>
        <taxon>Bacteroidia</taxon>
        <taxon>Bacteroidales</taxon>
        <taxon>Rikenellaceae</taxon>
        <taxon>Alistipes</taxon>
    </lineage>
</organism>
<dbReference type="KEGG" id="ada:A5CPEGH6_04930"/>
<evidence type="ECO:0000259" key="1">
    <source>
        <dbReference type="Pfam" id="PF00534"/>
    </source>
</evidence>
<protein>
    <recommendedName>
        <fullName evidence="1">Glycosyl transferase family 1 domain-containing protein</fullName>
    </recommendedName>
</protein>
<dbReference type="GO" id="GO:0016757">
    <property type="term" value="F:glycosyltransferase activity"/>
    <property type="evidence" value="ECO:0007669"/>
    <property type="project" value="InterPro"/>
</dbReference>
<dbReference type="GeneID" id="98672467"/>
<sequence length="347" mass="38940">MRILHCIGSFVNGGIETLLTNVVNRQVTDGHEVAVMIVTEKWSQQMIDALDGRVTVFYVDKPVGSRNPWYWVRIIRYYKSFHADILHLHGPGSERLFVPKNRGERRILTLHNEVNIGSFSSTVDRYIAISQCVFEAFKQKTGHDNCVVCYNGVDIDAFKRKTIYKPNPHRIVAVGRILFEVKAQDLIVEAFGKLPPQIRRDIHLDIWGDGVDLQRLHVLVQELGVGDCVTVAGNVTNAYVRDHLCDYDLLLCASHHEGLGITAIEGMAAGVPLLLSDASGYLEVTDNGVHGTHFRHSDADAIRDEVVHACCNYASLCDKAIGAAEYARRRFSIERHVQHLAEIYARS</sequence>
<name>A0A4Y1WYK8_9BACT</name>
<gene>
    <name evidence="2" type="ORF">A5CPEGH6_04930</name>
</gene>
<dbReference type="Proteomes" id="UP000319374">
    <property type="component" value="Chromosome"/>
</dbReference>
<dbReference type="PANTHER" id="PTHR12526">
    <property type="entry name" value="GLYCOSYLTRANSFERASE"/>
    <property type="match status" value="1"/>
</dbReference>
<dbReference type="AlphaFoldDB" id="A0A4Y1WYK8"/>
<reference evidence="3" key="1">
    <citation type="submission" date="2019-06" db="EMBL/GenBank/DDBJ databases">
        <title>Alistipes onderdonkii subsp. vulgaris subsp. nov., Alistipes dispar sp. nov. and Alistipes communis sp. nov., isolated from human faeces, and creation of Alistipes onderdonkii subsp. onderdonkii subsp. nov.</title>
        <authorList>
            <person name="Sakamoto M."/>
            <person name="Ikeyama N."/>
            <person name="Ogata Y."/>
            <person name="Suda W."/>
            <person name="Iino T."/>
            <person name="Hattori M."/>
            <person name="Ohkuma M."/>
        </authorList>
    </citation>
    <scope>NUCLEOTIDE SEQUENCE [LARGE SCALE GENOMIC DNA]</scope>
    <source>
        <strain evidence="3">5CPEGH6</strain>
    </source>
</reference>
<dbReference type="EMBL" id="AP019736">
    <property type="protein sequence ID" value="BBL05855.1"/>
    <property type="molecule type" value="Genomic_DNA"/>
</dbReference>